<keyword evidence="2" id="KW-1185">Reference proteome</keyword>
<name>A0ACB9JHH7_9ASTR</name>
<proteinExistence type="predicted"/>
<evidence type="ECO:0000313" key="2">
    <source>
        <dbReference type="Proteomes" id="UP001056120"/>
    </source>
</evidence>
<accession>A0ACB9JHH7</accession>
<organism evidence="1 2">
    <name type="scientific">Smallanthus sonchifolius</name>
    <dbReference type="NCBI Taxonomy" id="185202"/>
    <lineage>
        <taxon>Eukaryota</taxon>
        <taxon>Viridiplantae</taxon>
        <taxon>Streptophyta</taxon>
        <taxon>Embryophyta</taxon>
        <taxon>Tracheophyta</taxon>
        <taxon>Spermatophyta</taxon>
        <taxon>Magnoliopsida</taxon>
        <taxon>eudicotyledons</taxon>
        <taxon>Gunneridae</taxon>
        <taxon>Pentapetalae</taxon>
        <taxon>asterids</taxon>
        <taxon>campanulids</taxon>
        <taxon>Asterales</taxon>
        <taxon>Asteraceae</taxon>
        <taxon>Asteroideae</taxon>
        <taxon>Heliantheae alliance</taxon>
        <taxon>Millerieae</taxon>
        <taxon>Smallanthus</taxon>
    </lineage>
</organism>
<sequence length="107" mass="12266">MEQMLRLLHDCGMSMDDVDFINSDGKTMNKLLLEAKPWMTLFIGSSRVAYKLAYNLNSRIKLDVGFDWKILGPDVHEGRNLAVKDNIFSCVFHNEGTPYYFADPLCD</sequence>
<reference evidence="2" key="1">
    <citation type="journal article" date="2022" name="Mol. Ecol. Resour.">
        <title>The genomes of chicory, endive, great burdock and yacon provide insights into Asteraceae palaeo-polyploidization history and plant inulin production.</title>
        <authorList>
            <person name="Fan W."/>
            <person name="Wang S."/>
            <person name="Wang H."/>
            <person name="Wang A."/>
            <person name="Jiang F."/>
            <person name="Liu H."/>
            <person name="Zhao H."/>
            <person name="Xu D."/>
            <person name="Zhang Y."/>
        </authorList>
    </citation>
    <scope>NUCLEOTIDE SEQUENCE [LARGE SCALE GENOMIC DNA]</scope>
    <source>
        <strain evidence="2">cv. Yunnan</strain>
    </source>
</reference>
<gene>
    <name evidence="1" type="ORF">L1987_13428</name>
</gene>
<reference evidence="1 2" key="2">
    <citation type="journal article" date="2022" name="Mol. Ecol. Resour.">
        <title>The genomes of chicory, endive, great burdock and yacon provide insights into Asteraceae paleo-polyploidization history and plant inulin production.</title>
        <authorList>
            <person name="Fan W."/>
            <person name="Wang S."/>
            <person name="Wang H."/>
            <person name="Wang A."/>
            <person name="Jiang F."/>
            <person name="Liu H."/>
            <person name="Zhao H."/>
            <person name="Xu D."/>
            <person name="Zhang Y."/>
        </authorList>
    </citation>
    <scope>NUCLEOTIDE SEQUENCE [LARGE SCALE GENOMIC DNA]</scope>
    <source>
        <strain evidence="2">cv. Yunnan</strain>
        <tissue evidence="1">Leaves</tissue>
    </source>
</reference>
<comment type="caution">
    <text evidence="1">The sequence shown here is derived from an EMBL/GenBank/DDBJ whole genome shotgun (WGS) entry which is preliminary data.</text>
</comment>
<dbReference type="Proteomes" id="UP001056120">
    <property type="component" value="Linkage Group LG04"/>
</dbReference>
<protein>
    <submittedName>
        <fullName evidence="1">Uncharacterized protein</fullName>
    </submittedName>
</protein>
<dbReference type="EMBL" id="CM042021">
    <property type="protein sequence ID" value="KAI3819587.1"/>
    <property type="molecule type" value="Genomic_DNA"/>
</dbReference>
<evidence type="ECO:0000313" key="1">
    <source>
        <dbReference type="EMBL" id="KAI3819587.1"/>
    </source>
</evidence>